<keyword evidence="5 7" id="KW-0326">Glycosidase</keyword>
<evidence type="ECO:0000313" key="11">
    <source>
        <dbReference type="EMBL" id="ADQ41951.1"/>
    </source>
</evidence>
<comment type="similarity">
    <text evidence="7 9">Belongs to the glycosyl hydrolase 9 (cellulase E) family.</text>
</comment>
<sequence>MKTARLLVCFVLVCFILTTTILLDNNKGEAAMYNYGEALQKAIMFYEFQMSGKLPKWIRNNWRGDSGLNDGKDNKIDLTGGWYDAGDHVKFNLPMSYTATMLAWAVYEYKDAFVKSGQLQHILNQIEWVNDYFVKCHPEKYVYYYQVGDGGKDHAWWGPAEVMPMERPSYKVTKTNPGSTVVAETAAALAAGSIVIKQRNSKKARIYLKHAKELYDFAAETKSDAGYTAANGYYNSWSGFWDELSWAAVWLYLATGDKYYLSEAKKYVSNWPKIAGSNTIDYRWAHCWDDVHYGAALLLAKITDENTYKQIVEKHLDYWTIGYQGQRIKYTPKGLAWLDQWGSLRYATTTAFLAFVYSDWKGCPSSKKKVYRKFGEGQVNYALGSSGRSFVVGFGKNPPKRPHHRTAHGSWANSQSEPPYHRHILYGALVGGPGLDDSYSDDVGNYVNNEVACDYNAGFVGALAKMYLLYGGKPIPNFKAIEKPSNDEFFVEAGINASGSNFVEIKAIVYNQSGWPARVTNNLKFRYYINLSEIVSQGYKPSQISLNTNYNQGAKVSGPYVVDSKKHLYYILIDFSGTPIYPGGQDKYKKEVQFRIAAPQNARWDNSNDYSFKGLDKTGGGQVIKTKYIPLYDGKKLVWGIEPNTKNLTLRTSQIPANGDADKKSKTILSKNTSSAKTSSKQNKEVKNVVKVLYKNMEINKTSNSIRLYLKIINNSQETIDLSKVKIRYWYTADDGVMKQSAVCDWAQIGAVNVTFRFVRLRKAVAKADHYLEIGFTNNAGKIQPGKDSGDIQLRFNKSNWGNYDQSNDWSWVQSMTSYGENKKITLYIDGKLVWGQEPTKDT</sequence>
<organism evidence="11 12">
    <name type="scientific">Caldicellulosiruptor acetigenus (strain ATCC 700853 / DSM 12137 / I77R1B)</name>
    <name type="common">Caldicellulosiruptor kristjanssonii</name>
    <dbReference type="NCBI Taxonomy" id="632335"/>
    <lineage>
        <taxon>Bacteria</taxon>
        <taxon>Bacillati</taxon>
        <taxon>Bacillota</taxon>
        <taxon>Bacillota incertae sedis</taxon>
        <taxon>Caldicellulosiruptorales</taxon>
        <taxon>Caldicellulosiruptoraceae</taxon>
        <taxon>Caldicellulosiruptor</taxon>
    </lineage>
</organism>
<evidence type="ECO:0000256" key="7">
    <source>
        <dbReference type="PROSITE-ProRule" id="PRU10059"/>
    </source>
</evidence>
<dbReference type="eggNOG" id="COG4733">
    <property type="taxonomic scope" value="Bacteria"/>
</dbReference>
<dbReference type="EMBL" id="CP002326">
    <property type="protein sequence ID" value="ADQ41951.1"/>
    <property type="molecule type" value="Genomic_DNA"/>
</dbReference>
<evidence type="ECO:0000256" key="2">
    <source>
        <dbReference type="ARBA" id="ARBA00022801"/>
    </source>
</evidence>
<dbReference type="SMR" id="E4S8G9"/>
<dbReference type="Pfam" id="PF00942">
    <property type="entry name" value="CBM_3"/>
    <property type="match status" value="2"/>
</dbReference>
<dbReference type="InterPro" id="IPR012341">
    <property type="entry name" value="6hp_glycosidase-like_sf"/>
</dbReference>
<keyword evidence="4 7" id="KW-0119">Carbohydrate metabolism</keyword>
<dbReference type="SMART" id="SM01067">
    <property type="entry name" value="CBM_3"/>
    <property type="match status" value="2"/>
</dbReference>
<dbReference type="Pfam" id="PF00759">
    <property type="entry name" value="Glyco_hydro_9"/>
    <property type="match status" value="1"/>
</dbReference>
<dbReference type="Gene3D" id="1.50.10.10">
    <property type="match status" value="1"/>
</dbReference>
<dbReference type="EC" id="3.2.1.4" evidence="9"/>
<dbReference type="PROSITE" id="PS00592">
    <property type="entry name" value="GH9_2"/>
    <property type="match status" value="1"/>
</dbReference>
<comment type="catalytic activity">
    <reaction evidence="1 9">
        <text>Endohydrolysis of (1-&gt;4)-beta-D-glucosidic linkages in cellulose, lichenin and cereal beta-D-glucans.</text>
        <dbReference type="EC" id="3.2.1.4"/>
    </reaction>
</comment>
<dbReference type="InterPro" id="IPR001701">
    <property type="entry name" value="Glyco_hydro_9"/>
</dbReference>
<protein>
    <recommendedName>
        <fullName evidence="9">Endoglucanase</fullName>
        <ecNumber evidence="9">3.2.1.4</ecNumber>
    </recommendedName>
</protein>
<dbReference type="FunFam" id="1.50.10.10:FF:000020">
    <property type="entry name" value="Endoglucanase"/>
    <property type="match status" value="1"/>
</dbReference>
<evidence type="ECO:0000256" key="8">
    <source>
        <dbReference type="PROSITE-ProRule" id="PRU10060"/>
    </source>
</evidence>
<reference evidence="11 12" key="2">
    <citation type="journal article" date="2011" name="J. Bacteriol.">
        <title>Complete genome sequences for the anaerobic, extremely thermophilic plant biomass-degrading bacteria Caldicellulosiruptor hydrothermalis, Caldicellulosiruptor kristjanssonii, Caldicellulosiruptor kronotskyensis, Caldicellulosiruptor owensenis, and Caldicellulosiruptor lactoaceticus.</title>
        <authorList>
            <person name="Blumer-Schuette S.E."/>
            <person name="Ozdemir I."/>
            <person name="Mistry D."/>
            <person name="Lucas S."/>
            <person name="Lapidus A."/>
            <person name="Cheng J.F."/>
            <person name="Goodwin L.A."/>
            <person name="Pitluck S."/>
            <person name="Land M.L."/>
            <person name="Hauser L.J."/>
            <person name="Woyke T."/>
            <person name="Mikhailova N."/>
            <person name="Pati A."/>
            <person name="Kyrpides N.C."/>
            <person name="Ivanova N."/>
            <person name="Detter J.C."/>
            <person name="Walston-Davenport K."/>
            <person name="Han S."/>
            <person name="Adams M.W."/>
            <person name="Kelly R.M."/>
        </authorList>
    </citation>
    <scope>NUCLEOTIDE SEQUENCE [LARGE SCALE GENOMIC DNA]</scope>
    <source>
        <strain evidence="12">ATCC 700853 / DSM 12137 / I77R1B</strain>
    </source>
</reference>
<evidence type="ECO:0000313" key="12">
    <source>
        <dbReference type="Proteomes" id="UP000009256"/>
    </source>
</evidence>
<dbReference type="KEGG" id="cki:Calkr_2522"/>
<reference key="1">
    <citation type="submission" date="2010-11" db="EMBL/GenBank/DDBJ databases">
        <title>Complete sequence of chromosome of Caldicellulosiruptor kristjanssonii 177R1B.</title>
        <authorList>
            <consortium name="US DOE Joint Genome Institute"/>
            <person name="Lucas S."/>
            <person name="Copeland A."/>
            <person name="Lapidus A."/>
            <person name="Cheng J.-F."/>
            <person name="Bruce D."/>
            <person name="Goodwin L."/>
            <person name="Pitluck S."/>
            <person name="Davenport K."/>
            <person name="Detter J.C."/>
            <person name="Han C."/>
            <person name="Tapia R."/>
            <person name="Land M."/>
            <person name="Hauser L."/>
            <person name="Jeffries C."/>
            <person name="Kyrpides N."/>
            <person name="Ivanova N."/>
            <person name="Mikhailova N."/>
            <person name="Blumer-Schuette S.E."/>
            <person name="Kelly R.M."/>
            <person name="Woyke T."/>
        </authorList>
    </citation>
    <scope>NUCLEOTIDE SEQUENCE</scope>
    <source>
        <strain>177R1B</strain>
    </source>
</reference>
<evidence type="ECO:0000256" key="1">
    <source>
        <dbReference type="ARBA" id="ARBA00000966"/>
    </source>
</evidence>
<keyword evidence="6 7" id="KW-0624">Polysaccharide degradation</keyword>
<evidence type="ECO:0000256" key="9">
    <source>
        <dbReference type="RuleBase" id="RU361166"/>
    </source>
</evidence>
<dbReference type="PANTHER" id="PTHR22298">
    <property type="entry name" value="ENDO-1,4-BETA-GLUCANASE"/>
    <property type="match status" value="1"/>
</dbReference>
<dbReference type="Proteomes" id="UP000009256">
    <property type="component" value="Chromosome"/>
</dbReference>
<dbReference type="InterPro" id="IPR008965">
    <property type="entry name" value="CBM2/CBM3_carb-bd_dom_sf"/>
</dbReference>
<dbReference type="HOGENOM" id="CLU_008926_0_2_9"/>
<dbReference type="PROSITE" id="PS51172">
    <property type="entry name" value="CBM3"/>
    <property type="match status" value="2"/>
</dbReference>
<dbReference type="GO" id="GO:0008810">
    <property type="term" value="F:cellulase activity"/>
    <property type="evidence" value="ECO:0007669"/>
    <property type="project" value="UniProtKB-EC"/>
</dbReference>
<dbReference type="InterPro" id="IPR008928">
    <property type="entry name" value="6-hairpin_glycosidase_sf"/>
</dbReference>
<evidence type="ECO:0000259" key="10">
    <source>
        <dbReference type="PROSITE" id="PS51172"/>
    </source>
</evidence>
<dbReference type="eggNOG" id="COG2730">
    <property type="taxonomic scope" value="Bacteria"/>
</dbReference>
<dbReference type="InterPro" id="IPR018221">
    <property type="entry name" value="Glyco_hydro_9_His_AS"/>
</dbReference>
<evidence type="ECO:0000256" key="3">
    <source>
        <dbReference type="ARBA" id="ARBA00023001"/>
    </source>
</evidence>
<dbReference type="Gene3D" id="2.60.40.710">
    <property type="entry name" value="Endoglucanase-like"/>
    <property type="match status" value="2"/>
</dbReference>
<name>E4S8G9_CALA7</name>
<keyword evidence="3 9" id="KW-0136">Cellulose degradation</keyword>
<dbReference type="InterPro" id="IPR001956">
    <property type="entry name" value="CBM3"/>
</dbReference>
<dbReference type="OrthoDB" id="232310at2"/>
<gene>
    <name evidence="11" type="ordered locus">Calkr_2522</name>
</gene>
<keyword evidence="2 7" id="KW-0378">Hydrolase</keyword>
<feature type="domain" description="CBM3" evidence="10">
    <location>
        <begin position="686"/>
        <end position="840"/>
    </location>
</feature>
<dbReference type="AlphaFoldDB" id="E4S8G9"/>
<evidence type="ECO:0000256" key="6">
    <source>
        <dbReference type="ARBA" id="ARBA00023326"/>
    </source>
</evidence>
<dbReference type="SUPFAM" id="SSF49384">
    <property type="entry name" value="Carbohydrate-binding domain"/>
    <property type="match status" value="2"/>
</dbReference>
<feature type="domain" description="CBM3" evidence="10">
    <location>
        <begin position="484"/>
        <end position="644"/>
    </location>
</feature>
<proteinExistence type="inferred from homology"/>
<dbReference type="PROSITE" id="PS00698">
    <property type="entry name" value="GH9_3"/>
    <property type="match status" value="1"/>
</dbReference>
<accession>E4S8G9</accession>
<feature type="active site" evidence="8">
    <location>
        <position position="450"/>
    </location>
</feature>
<evidence type="ECO:0000256" key="5">
    <source>
        <dbReference type="ARBA" id="ARBA00023295"/>
    </source>
</evidence>
<dbReference type="GO" id="GO:0030245">
    <property type="term" value="P:cellulose catabolic process"/>
    <property type="evidence" value="ECO:0007669"/>
    <property type="project" value="UniProtKB-KW"/>
</dbReference>
<dbReference type="InterPro" id="IPR033126">
    <property type="entry name" value="Glyco_hydro_9_Asp/Glu_AS"/>
</dbReference>
<keyword evidence="12" id="KW-1185">Reference proteome</keyword>
<dbReference type="InterPro" id="IPR036966">
    <property type="entry name" value="CBM3_sf"/>
</dbReference>
<dbReference type="SUPFAM" id="SSF48208">
    <property type="entry name" value="Six-hairpin glycosidases"/>
    <property type="match status" value="1"/>
</dbReference>
<dbReference type="STRING" id="632335.Calkr_2522"/>
<feature type="active site" evidence="8">
    <location>
        <position position="441"/>
    </location>
</feature>
<feature type="active site" evidence="7">
    <location>
        <position position="403"/>
    </location>
</feature>
<dbReference type="CAZy" id="GH9">
    <property type="family name" value="Glycoside Hydrolase Family 9"/>
</dbReference>
<dbReference type="GO" id="GO:0030248">
    <property type="term" value="F:cellulose binding"/>
    <property type="evidence" value="ECO:0007669"/>
    <property type="project" value="InterPro"/>
</dbReference>
<dbReference type="RefSeq" id="WP_013433664.1">
    <property type="nucleotide sequence ID" value="NC_014721.1"/>
</dbReference>
<evidence type="ECO:0000256" key="4">
    <source>
        <dbReference type="ARBA" id="ARBA00023277"/>
    </source>
</evidence>
<dbReference type="CAZy" id="CBM3">
    <property type="family name" value="Carbohydrate-Binding Module Family 3"/>
</dbReference>